<dbReference type="PRINTS" id="PR00420">
    <property type="entry name" value="RNGMNOXGNASE"/>
</dbReference>
<dbReference type="Gene3D" id="3.50.50.60">
    <property type="entry name" value="FAD/NAD(P)-binding domain"/>
    <property type="match status" value="1"/>
</dbReference>
<dbReference type="InParanoid" id="C4JU44"/>
<dbReference type="InterPro" id="IPR050641">
    <property type="entry name" value="RIFMO-like"/>
</dbReference>
<dbReference type="SUPFAM" id="SSF52833">
    <property type="entry name" value="Thioredoxin-like"/>
    <property type="match status" value="1"/>
</dbReference>
<dbReference type="RefSeq" id="XP_002585294.1">
    <property type="nucleotide sequence ID" value="XM_002585248.1"/>
</dbReference>
<dbReference type="SUPFAM" id="SSF54373">
    <property type="entry name" value="FAD-linked reductases, C-terminal domain"/>
    <property type="match status" value="1"/>
</dbReference>
<evidence type="ECO:0000256" key="3">
    <source>
        <dbReference type="ARBA" id="ARBA00022827"/>
    </source>
</evidence>
<gene>
    <name evidence="7" type="ORF">UREG_05983</name>
</gene>
<evidence type="ECO:0000313" key="8">
    <source>
        <dbReference type="Proteomes" id="UP000002058"/>
    </source>
</evidence>
<evidence type="ECO:0000313" key="7">
    <source>
        <dbReference type="EMBL" id="EEP81141.1"/>
    </source>
</evidence>
<evidence type="ECO:0000256" key="4">
    <source>
        <dbReference type="ARBA" id="ARBA00023002"/>
    </source>
</evidence>
<dbReference type="OMA" id="WEVAFWN"/>
<reference evidence="8" key="1">
    <citation type="journal article" date="2009" name="Genome Res.">
        <title>Comparative genomic analyses of the human fungal pathogens Coccidioides and their relatives.</title>
        <authorList>
            <person name="Sharpton T.J."/>
            <person name="Stajich J.E."/>
            <person name="Rounsley S.D."/>
            <person name="Gardner M.J."/>
            <person name="Wortman J.R."/>
            <person name="Jordar V.S."/>
            <person name="Maiti R."/>
            <person name="Kodira C.D."/>
            <person name="Neafsey D.E."/>
            <person name="Zeng Q."/>
            <person name="Hung C.-Y."/>
            <person name="McMahan C."/>
            <person name="Muszewska A."/>
            <person name="Grynberg M."/>
            <person name="Mandel M.A."/>
            <person name="Kellner E.M."/>
            <person name="Barker B.M."/>
            <person name="Galgiani J.N."/>
            <person name="Orbach M.J."/>
            <person name="Kirkland T.N."/>
            <person name="Cole G.T."/>
            <person name="Henn M.R."/>
            <person name="Birren B.W."/>
            <person name="Taylor J.W."/>
        </authorList>
    </citation>
    <scope>NUCLEOTIDE SEQUENCE [LARGE SCALE GENOMIC DNA]</scope>
    <source>
        <strain evidence="8">UAMH 1704</strain>
    </source>
</reference>
<dbReference type="STRING" id="336963.C4JU44"/>
<dbReference type="OrthoDB" id="1716816at2759"/>
<dbReference type="GeneID" id="8438889"/>
<keyword evidence="4" id="KW-0560">Oxidoreductase</keyword>
<dbReference type="EMBL" id="CH476617">
    <property type="protein sequence ID" value="EEP81141.1"/>
    <property type="molecule type" value="Genomic_DNA"/>
</dbReference>
<dbReference type="VEuPathDB" id="FungiDB:UREG_05983"/>
<proteinExistence type="inferred from homology"/>
<dbReference type="InterPro" id="IPR036249">
    <property type="entry name" value="Thioredoxin-like_sf"/>
</dbReference>
<evidence type="ECO:0000256" key="2">
    <source>
        <dbReference type="ARBA" id="ARBA00022630"/>
    </source>
</evidence>
<dbReference type="eggNOG" id="KOG3855">
    <property type="taxonomic scope" value="Eukaryota"/>
</dbReference>
<dbReference type="InterPro" id="IPR012941">
    <property type="entry name" value="Phe_hydrox_C_dim_dom"/>
</dbReference>
<dbReference type="SUPFAM" id="SSF51905">
    <property type="entry name" value="FAD/NAD(P)-binding domain"/>
    <property type="match status" value="1"/>
</dbReference>
<evidence type="ECO:0000256" key="1">
    <source>
        <dbReference type="ARBA" id="ARBA00007801"/>
    </source>
</evidence>
<dbReference type="Gene3D" id="3.30.9.10">
    <property type="entry name" value="D-Amino Acid Oxidase, subunit A, domain 2"/>
    <property type="match status" value="1"/>
</dbReference>
<dbReference type="InterPro" id="IPR002938">
    <property type="entry name" value="FAD-bd"/>
</dbReference>
<dbReference type="GO" id="GO:0016709">
    <property type="term" value="F:oxidoreductase activity, acting on paired donors, with incorporation or reduction of molecular oxygen, NAD(P)H as one donor, and incorporation of one atom of oxygen"/>
    <property type="evidence" value="ECO:0007669"/>
    <property type="project" value="UniProtKB-ARBA"/>
</dbReference>
<dbReference type="KEGG" id="ure:UREG_05983"/>
<dbReference type="InterPro" id="IPR038220">
    <property type="entry name" value="PHOX_C_sf"/>
</dbReference>
<dbReference type="PANTHER" id="PTHR43004">
    <property type="entry name" value="TRK SYSTEM POTASSIUM UPTAKE PROTEIN"/>
    <property type="match status" value="1"/>
</dbReference>
<dbReference type="HOGENOM" id="CLU_009665_9_2_1"/>
<evidence type="ECO:0000259" key="5">
    <source>
        <dbReference type="Pfam" id="PF01494"/>
    </source>
</evidence>
<protein>
    <recommendedName>
        <fullName evidence="9">FAD-binding domain-containing protein</fullName>
    </recommendedName>
</protein>
<dbReference type="CDD" id="cd02979">
    <property type="entry name" value="PHOX_C"/>
    <property type="match status" value="1"/>
</dbReference>
<dbReference type="InterPro" id="IPR036188">
    <property type="entry name" value="FAD/NAD-bd_sf"/>
</dbReference>
<keyword evidence="2" id="KW-0285">Flavoprotein</keyword>
<dbReference type="AlphaFoldDB" id="C4JU44"/>
<dbReference type="PANTHER" id="PTHR43004:SF15">
    <property type="entry name" value="MONOOXYGENASE, PUTATIVE (AFU_ORTHOLOGUE AFUA_6G03030)-RELATED"/>
    <property type="match status" value="1"/>
</dbReference>
<evidence type="ECO:0008006" key="9">
    <source>
        <dbReference type="Google" id="ProtNLM"/>
    </source>
</evidence>
<accession>C4JU44</accession>
<dbReference type="Gene3D" id="3.40.30.20">
    <property type="match status" value="1"/>
</dbReference>
<feature type="domain" description="Phenol hydroxylase-like C-terminal dimerisation" evidence="6">
    <location>
        <begin position="473"/>
        <end position="648"/>
    </location>
</feature>
<evidence type="ECO:0000259" key="6">
    <source>
        <dbReference type="Pfam" id="PF07976"/>
    </source>
</evidence>
<keyword evidence="8" id="KW-1185">Reference proteome</keyword>
<name>C4JU44_UNCRE</name>
<feature type="domain" description="FAD-binding" evidence="5">
    <location>
        <begin position="38"/>
        <end position="432"/>
    </location>
</feature>
<dbReference type="GO" id="GO:0071949">
    <property type="term" value="F:FAD binding"/>
    <property type="evidence" value="ECO:0007669"/>
    <property type="project" value="InterPro"/>
</dbReference>
<organism evidence="7 8">
    <name type="scientific">Uncinocarpus reesii (strain UAMH 1704)</name>
    <dbReference type="NCBI Taxonomy" id="336963"/>
    <lineage>
        <taxon>Eukaryota</taxon>
        <taxon>Fungi</taxon>
        <taxon>Dikarya</taxon>
        <taxon>Ascomycota</taxon>
        <taxon>Pezizomycotina</taxon>
        <taxon>Eurotiomycetes</taxon>
        <taxon>Eurotiomycetidae</taxon>
        <taxon>Onygenales</taxon>
        <taxon>Onygenaceae</taxon>
        <taxon>Uncinocarpus</taxon>
    </lineage>
</organism>
<comment type="similarity">
    <text evidence="1">Belongs to the PheA/TfdB FAD monooxygenase family.</text>
</comment>
<dbReference type="Pfam" id="PF07976">
    <property type="entry name" value="Phe_hydrox_dim"/>
    <property type="match status" value="1"/>
</dbReference>
<sequence length="650" mass="71996">MPVFTEFATSSRQLRVLPSFASPLPRLSPAFDKKEDRYEVVVVGAGPAGLMLNLLLARYGLSDESLLCIDSKSSTLLSGQADGLQPRTLEVLRSLGVLDELDNEGCHMHQIAFWNPSSDGGIERTSTVPDIAVRARYPYEITIHQGRIERVLETDLLRYSKRGVMRSTNLVDVKIDEEGDPEFPVVAVIETEQGQKTIRTKHLVGADGAHSVVRRKMGLMLEGESSDHIWGVTDFVAVTDFPDIRKRCAIHSDSGSVMVIPRERIQSGEYLTRLYVQVPGAVKPDDESTAANGMTEDAKREAKARRAQVNAESIFEQARQVFKPYSIRMRDENAIDWWAAYQIGQRMTSQFSVKDSRGKERVFIVGDGKALGPDAGQGMNVSMMDSYNLAWKLVYAIHGLTPDSKASSEQSDRILETYQTERHTVAQQLIDFDKAFAGMFSGKIKTEEESGLTHDEFLNVFQTGNGFSSGCGVEYIEGILVDKDVNDTVVGTDYLSGILRPGRRLLNVQVVRHADANPRNLQDDFPSNGRFRVLCLASTDLLISDGASAKAFTGINEIISKFPENLIELVGVYPSQLGDFYWQDVPKVIKQRAEMRFHSGSIDTVYKIYGVSAEKGAIAIIRPDGYVGAVVPLSGLQKVEEYLSRCVCKA</sequence>
<keyword evidence="3" id="KW-0274">FAD</keyword>
<dbReference type="Proteomes" id="UP000002058">
    <property type="component" value="Unassembled WGS sequence"/>
</dbReference>
<dbReference type="Pfam" id="PF01494">
    <property type="entry name" value="FAD_binding_3"/>
    <property type="match status" value="1"/>
</dbReference>